<dbReference type="eggNOG" id="ENOG50312XT">
    <property type="taxonomic scope" value="Bacteria"/>
</dbReference>
<evidence type="ECO:0000256" key="2">
    <source>
        <dbReference type="ARBA" id="ARBA00023034"/>
    </source>
</evidence>
<evidence type="ECO:0000256" key="1">
    <source>
        <dbReference type="ARBA" id="ARBA00004255"/>
    </source>
</evidence>
<dbReference type="GO" id="GO:0005737">
    <property type="term" value="C:cytoplasm"/>
    <property type="evidence" value="ECO:0007669"/>
    <property type="project" value="UniProtKB-ARBA"/>
</dbReference>
<evidence type="ECO:0000313" key="6">
    <source>
        <dbReference type="Proteomes" id="UP000028488"/>
    </source>
</evidence>
<evidence type="ECO:0000256" key="3">
    <source>
        <dbReference type="ARBA" id="ARBA00023121"/>
    </source>
</evidence>
<dbReference type="Proteomes" id="UP000028488">
    <property type="component" value="Chromosome"/>
</dbReference>
<dbReference type="Gene3D" id="1.10.3630.10">
    <property type="entry name" value="yeast vps74-n-term truncation variant domain like"/>
    <property type="match status" value="1"/>
</dbReference>
<evidence type="ECO:0000256" key="4">
    <source>
        <dbReference type="ARBA" id="ARBA00023136"/>
    </source>
</evidence>
<dbReference type="GO" id="GO:0070273">
    <property type="term" value="F:phosphatidylinositol-4-phosphate binding"/>
    <property type="evidence" value="ECO:0007669"/>
    <property type="project" value="InterPro"/>
</dbReference>
<gene>
    <name evidence="5" type="ORF">EP51_16200</name>
</gene>
<proteinExistence type="predicted"/>
<name>A0A076ELB8_RHOOP</name>
<dbReference type="Pfam" id="PF05719">
    <property type="entry name" value="GPP34"/>
    <property type="match status" value="1"/>
</dbReference>
<keyword evidence="2" id="KW-0333">Golgi apparatus</keyword>
<accession>A0A076ELB8</accession>
<dbReference type="AlphaFoldDB" id="A0A076ELB8"/>
<dbReference type="InterPro" id="IPR008628">
    <property type="entry name" value="GPP34-like"/>
</dbReference>
<reference evidence="5 6" key="1">
    <citation type="submission" date="2014-07" db="EMBL/GenBank/DDBJ databases">
        <title>Genome Sequence of Rhodococcus opacus Strain R7, a Biodegrader of Mono- and Polycyclic Aromatic Hydrocarbons.</title>
        <authorList>
            <person name="Di Gennaro P."/>
            <person name="Zampolli J."/>
            <person name="Presti I."/>
            <person name="Cappelletti M."/>
            <person name="D'Ursi P."/>
            <person name="Orro A."/>
            <person name="Mezzelani A."/>
            <person name="Milanesi L."/>
        </authorList>
    </citation>
    <scope>NUCLEOTIDE SEQUENCE [LARGE SCALE GENOMIC DNA]</scope>
    <source>
        <strain evidence="5 6">R7</strain>
    </source>
</reference>
<organism evidence="5 6">
    <name type="scientific">Rhodococcus opacus</name>
    <name type="common">Nocardia opaca</name>
    <dbReference type="NCBI Taxonomy" id="37919"/>
    <lineage>
        <taxon>Bacteria</taxon>
        <taxon>Bacillati</taxon>
        <taxon>Actinomycetota</taxon>
        <taxon>Actinomycetes</taxon>
        <taxon>Mycobacteriales</taxon>
        <taxon>Nocardiaceae</taxon>
        <taxon>Rhodococcus</taxon>
    </lineage>
</organism>
<keyword evidence="4" id="KW-0472">Membrane</keyword>
<sequence>MTLLAEDLLLLLLDDASGKPVVDGTRMPRVLAGAVLLELALGDVVTPAEHGEDVKKGRLVVRDGARPQDPLLVRAIDRIGASKPMKPEAAIEKLAKNLRDELAKRIVAAGWVREEKGKVLGIFPTTRWPEVDGSHERALRSELGAALLDGVTPTPRTAALVSLLSAVDAAPKLFPDADRRAVKKRAKEIAEGDWAGKAVRRSVEAVNAAIIVAATVPAIVAGSG</sequence>
<dbReference type="RefSeq" id="WP_128639845.1">
    <property type="nucleotide sequence ID" value="NZ_CP008947.1"/>
</dbReference>
<dbReference type="EMBL" id="CP008947">
    <property type="protein sequence ID" value="AII06058.1"/>
    <property type="molecule type" value="Genomic_DNA"/>
</dbReference>
<dbReference type="InterPro" id="IPR038261">
    <property type="entry name" value="GPP34-like_sf"/>
</dbReference>
<comment type="subcellular location">
    <subcellularLocation>
        <location evidence="1">Golgi apparatus membrane</location>
        <topology evidence="1">Peripheral membrane protein</topology>
        <orientation evidence="1">Cytoplasmic side</orientation>
    </subcellularLocation>
</comment>
<evidence type="ECO:0000313" key="5">
    <source>
        <dbReference type="EMBL" id="AII06058.1"/>
    </source>
</evidence>
<evidence type="ECO:0008006" key="7">
    <source>
        <dbReference type="Google" id="ProtNLM"/>
    </source>
</evidence>
<protein>
    <recommendedName>
        <fullName evidence="7">GPP34 family phosphoprotein</fullName>
    </recommendedName>
</protein>
<dbReference type="GO" id="GO:0012505">
    <property type="term" value="C:endomembrane system"/>
    <property type="evidence" value="ECO:0007669"/>
    <property type="project" value="UniProtKB-ARBA"/>
</dbReference>
<keyword evidence="3" id="KW-0446">Lipid-binding</keyword>